<proteinExistence type="predicted"/>
<reference evidence="2" key="1">
    <citation type="submission" date="2024-07" db="EMBL/GenBank/DDBJ databases">
        <title>Two chromosome-level genome assemblies of Korean endemic species Abeliophyllum distichum and Forsythia ovata (Oleaceae).</title>
        <authorList>
            <person name="Jang H."/>
        </authorList>
    </citation>
    <scope>NUCLEOTIDE SEQUENCE [LARGE SCALE GENOMIC DNA]</scope>
</reference>
<organism evidence="1 2">
    <name type="scientific">Abeliophyllum distichum</name>
    <dbReference type="NCBI Taxonomy" id="126358"/>
    <lineage>
        <taxon>Eukaryota</taxon>
        <taxon>Viridiplantae</taxon>
        <taxon>Streptophyta</taxon>
        <taxon>Embryophyta</taxon>
        <taxon>Tracheophyta</taxon>
        <taxon>Spermatophyta</taxon>
        <taxon>Magnoliopsida</taxon>
        <taxon>eudicotyledons</taxon>
        <taxon>Gunneridae</taxon>
        <taxon>Pentapetalae</taxon>
        <taxon>asterids</taxon>
        <taxon>lamiids</taxon>
        <taxon>Lamiales</taxon>
        <taxon>Oleaceae</taxon>
        <taxon>Forsythieae</taxon>
        <taxon>Abeliophyllum</taxon>
    </lineage>
</organism>
<name>A0ABD1PEA3_9LAMI</name>
<evidence type="ECO:0000313" key="2">
    <source>
        <dbReference type="Proteomes" id="UP001604336"/>
    </source>
</evidence>
<keyword evidence="2" id="KW-1185">Reference proteome</keyword>
<accession>A0ABD1PEA3</accession>
<protein>
    <submittedName>
        <fullName evidence="1">Uncharacterized protein</fullName>
    </submittedName>
</protein>
<dbReference type="AlphaFoldDB" id="A0ABD1PEA3"/>
<sequence length="116" mass="12684">MGSSLVAGVVGYKYGCGATPHSWMSMARCLCCWSEYAMKALQVATDYQLALLGRDPNEGHCGMELANMFVDGMSTRIMLWGVQMTLNASYGARKAHIHRVCFKKTVCCAWTCGQAS</sequence>
<gene>
    <name evidence="1" type="ORF">Adt_45143</name>
</gene>
<dbReference type="Proteomes" id="UP001604336">
    <property type="component" value="Unassembled WGS sequence"/>
</dbReference>
<evidence type="ECO:0000313" key="1">
    <source>
        <dbReference type="EMBL" id="KAL2461723.1"/>
    </source>
</evidence>
<comment type="caution">
    <text evidence="1">The sequence shown here is derived from an EMBL/GenBank/DDBJ whole genome shotgun (WGS) entry which is preliminary data.</text>
</comment>
<dbReference type="EMBL" id="JBFOLK010000014">
    <property type="protein sequence ID" value="KAL2461723.1"/>
    <property type="molecule type" value="Genomic_DNA"/>
</dbReference>